<dbReference type="PANTHER" id="PTHR31811:SF0">
    <property type="entry name" value="TRNA A64-2'-O-RIBOSYLPHOSPHATE TRANSFERASE"/>
    <property type="match status" value="1"/>
</dbReference>
<dbReference type="Pfam" id="PF17184">
    <property type="entry name" value="Rit1_C"/>
    <property type="match status" value="1"/>
</dbReference>
<dbReference type="InterPro" id="IPR033421">
    <property type="entry name" value="Rit1_DUSP-like"/>
</dbReference>
<proteinExistence type="predicted"/>
<dbReference type="InterPro" id="IPR000387">
    <property type="entry name" value="Tyr_Pase_dom"/>
</dbReference>
<sequence>MKNKTVPITTEDIIFRSPDIDVGDLHYEIEEIRKDKENILRSIDEDAKFVNKVISMIPYLPIIGNERCGTWYIDSKRISPKTVYFKSTDGHTGQWSFNIRRFNSHLLDIIVEHVGCIIVDSTRRGKRIPDSLSKTIPIWCCTINQAIAILRRKNQHIDHANDNDKEWDIEFHSPPSTVSKSEHDQIAARIPEFVEKLLDPKLHITKYLQKLSKPLRPLWITPDSNIFDNQLLPDYTSLPFYPVICLSTSKVVAMGMESRQGYQYIQGAADDQETWSLGLTPSLFWKHHKEILDDSCFDPVQCERKVREIVAYTKIESPKSPLLNGDSFNFLGNTNIAIGNRRSGCPPLCWRYFDYIINCTPQGYNTSTNSSTIIQSTDISSENKTNYLQLPIPEGKKGQHILFEMIPKALDYLKIPLMEHQRILIHCEQGVDRSVGIALAVLVNYFDDNENGIDHEVVTKDLIQRRLFFITSYRNKANPSRATLKKVNAFFMDN</sequence>
<dbReference type="InterPro" id="IPR033449">
    <property type="entry name" value="Rit1_N"/>
</dbReference>
<evidence type="ECO:0000259" key="1">
    <source>
        <dbReference type="PROSITE" id="PS50056"/>
    </source>
</evidence>
<comment type="caution">
    <text evidence="2">The sequence shown here is derived from an EMBL/GenBank/DDBJ whole genome shotgun (WGS) entry which is preliminary data.</text>
</comment>
<dbReference type="GO" id="GO:0019988">
    <property type="term" value="P:charged-tRNA amino acid modification"/>
    <property type="evidence" value="ECO:0007669"/>
    <property type="project" value="InterPro"/>
</dbReference>
<dbReference type="EMBL" id="CAJVPS010000609">
    <property type="protein sequence ID" value="CAG8497885.1"/>
    <property type="molecule type" value="Genomic_DNA"/>
</dbReference>
<protein>
    <submittedName>
        <fullName evidence="2">12941_t:CDS:1</fullName>
    </submittedName>
</protein>
<dbReference type="SUPFAM" id="SSF52799">
    <property type="entry name" value="(Phosphotyrosine protein) phosphatases II"/>
    <property type="match status" value="1"/>
</dbReference>
<gene>
    <name evidence="2" type="ORF">ALEPTO_LOCUS3330</name>
</gene>
<dbReference type="InterPro" id="IPR007306">
    <property type="entry name" value="Rit1"/>
</dbReference>
<dbReference type="GO" id="GO:0005737">
    <property type="term" value="C:cytoplasm"/>
    <property type="evidence" value="ECO:0007669"/>
    <property type="project" value="TreeGrafter"/>
</dbReference>
<dbReference type="Proteomes" id="UP000789508">
    <property type="component" value="Unassembled WGS sequence"/>
</dbReference>
<dbReference type="PANTHER" id="PTHR31811">
    <property type="entry name" value="TRNA A64-2'-O-RIBOSYLPHOSPHATE TRANSFERASE"/>
    <property type="match status" value="1"/>
</dbReference>
<dbReference type="Pfam" id="PF04179">
    <property type="entry name" value="Init_tRNA_PT"/>
    <property type="match status" value="1"/>
</dbReference>
<dbReference type="PIRSF" id="PIRSF007747">
    <property type="entry name" value="Ribosyl_Ptfrase"/>
    <property type="match status" value="1"/>
</dbReference>
<dbReference type="AlphaFoldDB" id="A0A9N8ZJF9"/>
<dbReference type="InterPro" id="IPR029021">
    <property type="entry name" value="Prot-tyrosine_phosphatase-like"/>
</dbReference>
<reference evidence="2" key="1">
    <citation type="submission" date="2021-06" db="EMBL/GenBank/DDBJ databases">
        <authorList>
            <person name="Kallberg Y."/>
            <person name="Tangrot J."/>
            <person name="Rosling A."/>
        </authorList>
    </citation>
    <scope>NUCLEOTIDE SEQUENCE</scope>
    <source>
        <strain evidence="2">FL130A</strain>
    </source>
</reference>
<dbReference type="GO" id="GO:0043399">
    <property type="term" value="F:tRNA adenosine(64)-2'-O-ribosylphosphate transferase activity"/>
    <property type="evidence" value="ECO:0007669"/>
    <property type="project" value="InterPro"/>
</dbReference>
<dbReference type="Gene3D" id="3.90.190.10">
    <property type="entry name" value="Protein tyrosine phosphatase superfamily"/>
    <property type="match status" value="1"/>
</dbReference>
<dbReference type="OrthoDB" id="45256at2759"/>
<organism evidence="2 3">
    <name type="scientific">Ambispora leptoticha</name>
    <dbReference type="NCBI Taxonomy" id="144679"/>
    <lineage>
        <taxon>Eukaryota</taxon>
        <taxon>Fungi</taxon>
        <taxon>Fungi incertae sedis</taxon>
        <taxon>Mucoromycota</taxon>
        <taxon>Glomeromycotina</taxon>
        <taxon>Glomeromycetes</taxon>
        <taxon>Archaeosporales</taxon>
        <taxon>Ambisporaceae</taxon>
        <taxon>Ambispora</taxon>
    </lineage>
</organism>
<keyword evidence="3" id="KW-1185">Reference proteome</keyword>
<feature type="domain" description="Tyrosine specific protein phosphatases" evidence="1">
    <location>
        <begin position="400"/>
        <end position="477"/>
    </location>
</feature>
<evidence type="ECO:0000313" key="2">
    <source>
        <dbReference type="EMBL" id="CAG8497885.1"/>
    </source>
</evidence>
<dbReference type="PROSITE" id="PS50056">
    <property type="entry name" value="TYR_PHOSPHATASE_2"/>
    <property type="match status" value="1"/>
</dbReference>
<accession>A0A9N8ZJF9</accession>
<name>A0A9N8ZJF9_9GLOM</name>
<evidence type="ECO:0000313" key="3">
    <source>
        <dbReference type="Proteomes" id="UP000789508"/>
    </source>
</evidence>